<organism evidence="2 3">
    <name type="scientific">Molossus molossus</name>
    <name type="common">Pallas' mastiff bat</name>
    <name type="synonym">Vespertilio molossus</name>
    <dbReference type="NCBI Taxonomy" id="27622"/>
    <lineage>
        <taxon>Eukaryota</taxon>
        <taxon>Metazoa</taxon>
        <taxon>Chordata</taxon>
        <taxon>Craniata</taxon>
        <taxon>Vertebrata</taxon>
        <taxon>Euteleostomi</taxon>
        <taxon>Mammalia</taxon>
        <taxon>Eutheria</taxon>
        <taxon>Laurasiatheria</taxon>
        <taxon>Chiroptera</taxon>
        <taxon>Yangochiroptera</taxon>
        <taxon>Molossidae</taxon>
        <taxon>Molossus</taxon>
    </lineage>
</organism>
<accession>A0A7J8C8P5</accession>
<feature type="region of interest" description="Disordered" evidence="1">
    <location>
        <begin position="1"/>
        <end position="23"/>
    </location>
</feature>
<evidence type="ECO:0000313" key="3">
    <source>
        <dbReference type="Proteomes" id="UP000550707"/>
    </source>
</evidence>
<protein>
    <submittedName>
        <fullName evidence="2">Uncharacterized protein</fullName>
    </submittedName>
</protein>
<dbReference type="EMBL" id="JACASF010000021">
    <property type="protein sequence ID" value="KAF6407251.1"/>
    <property type="molecule type" value="Genomic_DNA"/>
</dbReference>
<sequence>MHPLREKGRLPTRGTDRKASLTKRRSVQVFTEASDLNEPFCIFPQRSYVLTHEAPLTCWGKATSFNLSGGREHSHFPSGVAEQTPPAAQSNLLDRPASLLLCLATRLQLAHLHFGIGGSHLRGGESVVIRKEVLQKQLIATCVRGFFWSGSRHGYWWVEMP</sequence>
<feature type="compositionally biased region" description="Basic and acidic residues" evidence="1">
    <location>
        <begin position="1"/>
        <end position="19"/>
    </location>
</feature>
<dbReference type="InParanoid" id="A0A7J8C8P5"/>
<keyword evidence="3" id="KW-1185">Reference proteome</keyword>
<dbReference type="AlphaFoldDB" id="A0A7J8C8P5"/>
<comment type="caution">
    <text evidence="2">The sequence shown here is derived from an EMBL/GenBank/DDBJ whole genome shotgun (WGS) entry which is preliminary data.</text>
</comment>
<dbReference type="Proteomes" id="UP000550707">
    <property type="component" value="Unassembled WGS sequence"/>
</dbReference>
<gene>
    <name evidence="2" type="ORF">HJG59_009911</name>
</gene>
<name>A0A7J8C8P5_MOLMO</name>
<proteinExistence type="predicted"/>
<reference evidence="2 3" key="1">
    <citation type="journal article" date="2020" name="Nature">
        <title>Six reference-quality genomes reveal evolution of bat adaptations.</title>
        <authorList>
            <person name="Jebb D."/>
            <person name="Huang Z."/>
            <person name="Pippel M."/>
            <person name="Hughes G.M."/>
            <person name="Lavrichenko K."/>
            <person name="Devanna P."/>
            <person name="Winkler S."/>
            <person name="Jermiin L.S."/>
            <person name="Skirmuntt E.C."/>
            <person name="Katzourakis A."/>
            <person name="Burkitt-Gray L."/>
            <person name="Ray D.A."/>
            <person name="Sullivan K.A.M."/>
            <person name="Roscito J.G."/>
            <person name="Kirilenko B.M."/>
            <person name="Davalos L.M."/>
            <person name="Corthals A.P."/>
            <person name="Power M.L."/>
            <person name="Jones G."/>
            <person name="Ransome R.D."/>
            <person name="Dechmann D.K.N."/>
            <person name="Locatelli A.G."/>
            <person name="Puechmaille S.J."/>
            <person name="Fedrigo O."/>
            <person name="Jarvis E.D."/>
            <person name="Hiller M."/>
            <person name="Vernes S.C."/>
            <person name="Myers E.W."/>
            <person name="Teeling E.C."/>
        </authorList>
    </citation>
    <scope>NUCLEOTIDE SEQUENCE [LARGE SCALE GENOMIC DNA]</scope>
    <source>
        <strain evidence="2">MMolMol1</strain>
        <tissue evidence="2">Muscle</tissue>
    </source>
</reference>
<evidence type="ECO:0000256" key="1">
    <source>
        <dbReference type="SAM" id="MobiDB-lite"/>
    </source>
</evidence>
<evidence type="ECO:0000313" key="2">
    <source>
        <dbReference type="EMBL" id="KAF6407251.1"/>
    </source>
</evidence>